<accession>A0A842HH34</accession>
<dbReference type="InterPro" id="IPR022385">
    <property type="entry name" value="Rhs_assc_core"/>
</dbReference>
<keyword evidence="3" id="KW-1185">Reference proteome</keyword>
<reference evidence="2 3" key="1">
    <citation type="submission" date="2020-07" db="EMBL/GenBank/DDBJ databases">
        <authorList>
            <person name="Feng X."/>
        </authorList>
    </citation>
    <scope>NUCLEOTIDE SEQUENCE [LARGE SCALE GENOMIC DNA]</scope>
    <source>
        <strain evidence="2 3">JCM31066</strain>
    </source>
</reference>
<dbReference type="EMBL" id="JACHVB010000034">
    <property type="protein sequence ID" value="MBC2594874.1"/>
    <property type="molecule type" value="Genomic_DNA"/>
</dbReference>
<dbReference type="RefSeq" id="WP_185675834.1">
    <property type="nucleotide sequence ID" value="NZ_JACHVB010000034.1"/>
</dbReference>
<dbReference type="Proteomes" id="UP000546464">
    <property type="component" value="Unassembled WGS sequence"/>
</dbReference>
<evidence type="ECO:0000256" key="1">
    <source>
        <dbReference type="SAM" id="SignalP"/>
    </source>
</evidence>
<keyword evidence="1" id="KW-0732">Signal</keyword>
<comment type="caution">
    <text evidence="2">The sequence shown here is derived from an EMBL/GenBank/DDBJ whole genome shotgun (WGS) entry which is preliminary data.</text>
</comment>
<evidence type="ECO:0000313" key="2">
    <source>
        <dbReference type="EMBL" id="MBC2594874.1"/>
    </source>
</evidence>
<feature type="chain" id="PRO_5032912174" evidence="1">
    <location>
        <begin position="24"/>
        <end position="219"/>
    </location>
</feature>
<proteinExistence type="predicted"/>
<name>A0A842HH34_9BACT</name>
<dbReference type="Gene3D" id="2.180.10.10">
    <property type="entry name" value="RHS repeat-associated core"/>
    <property type="match status" value="1"/>
</dbReference>
<sequence>MKSLLLSVLLCLLSANCFGYYMAQQGRWLSRDPIGEKGGKNLYAMVDNDAVNRLDYLGLFDKSIADNGIVTIKVKNCEIVILDGHGSKKTPHVFTFPEGTCAAGGFLGCYPGTTNDTIPEDNRVPGAPTDKEPRADIKGSKLWSERKKIIEGAEEKAKMICRDPKKCCENIIITVTDTVPNPAWYDIISTPPKEDVVFKYDCEKGKLNRVSGPSDYYNF</sequence>
<organism evidence="2 3">
    <name type="scientific">Ruficoccus amylovorans</name>
    <dbReference type="NCBI Taxonomy" id="1804625"/>
    <lineage>
        <taxon>Bacteria</taxon>
        <taxon>Pseudomonadati</taxon>
        <taxon>Verrucomicrobiota</taxon>
        <taxon>Opitutia</taxon>
        <taxon>Puniceicoccales</taxon>
        <taxon>Cerasicoccaceae</taxon>
        <taxon>Ruficoccus</taxon>
    </lineage>
</organism>
<dbReference type="NCBIfam" id="TIGR03696">
    <property type="entry name" value="Rhs_assc_core"/>
    <property type="match status" value="1"/>
</dbReference>
<dbReference type="AlphaFoldDB" id="A0A842HH34"/>
<gene>
    <name evidence="2" type="ORF">H5P28_11450</name>
</gene>
<evidence type="ECO:0000313" key="3">
    <source>
        <dbReference type="Proteomes" id="UP000546464"/>
    </source>
</evidence>
<protein>
    <submittedName>
        <fullName evidence="2">Uncharacterized protein</fullName>
    </submittedName>
</protein>
<feature type="signal peptide" evidence="1">
    <location>
        <begin position="1"/>
        <end position="23"/>
    </location>
</feature>